<dbReference type="Pfam" id="PF15967">
    <property type="entry name" value="Nucleoporin_FG2"/>
    <property type="match status" value="1"/>
</dbReference>
<evidence type="ECO:0000256" key="2">
    <source>
        <dbReference type="ARBA" id="ARBA00022448"/>
    </source>
</evidence>
<name>A0AAV8AFT7_9EUKA</name>
<evidence type="ECO:0000256" key="8">
    <source>
        <dbReference type="SAM" id="Coils"/>
    </source>
</evidence>
<dbReference type="EMBL" id="JANTQA010000008">
    <property type="protein sequence ID" value="KAJ3452494.1"/>
    <property type="molecule type" value="Genomic_DNA"/>
</dbReference>
<feature type="coiled-coil region" evidence="8">
    <location>
        <begin position="179"/>
        <end position="206"/>
    </location>
</feature>
<dbReference type="GO" id="GO:0005643">
    <property type="term" value="C:nuclear pore"/>
    <property type="evidence" value="ECO:0007669"/>
    <property type="project" value="UniProtKB-SubCell"/>
</dbReference>
<keyword evidence="5" id="KW-0811">Translocation</keyword>
<protein>
    <submittedName>
        <fullName evidence="10">Nucleoporin p58/p45</fullName>
    </submittedName>
</protein>
<evidence type="ECO:0000313" key="11">
    <source>
        <dbReference type="Proteomes" id="UP001146793"/>
    </source>
</evidence>
<evidence type="ECO:0000256" key="9">
    <source>
        <dbReference type="SAM" id="MobiDB-lite"/>
    </source>
</evidence>
<feature type="compositionally biased region" description="Low complexity" evidence="9">
    <location>
        <begin position="422"/>
        <end position="436"/>
    </location>
</feature>
<feature type="compositionally biased region" description="Gly residues" evidence="9">
    <location>
        <begin position="348"/>
        <end position="359"/>
    </location>
</feature>
<accession>A0AAV8AFT7</accession>
<dbReference type="GO" id="GO:0051028">
    <property type="term" value="P:mRNA transport"/>
    <property type="evidence" value="ECO:0007669"/>
    <property type="project" value="UniProtKB-KW"/>
</dbReference>
<feature type="region of interest" description="Disordered" evidence="9">
    <location>
        <begin position="258"/>
        <end position="436"/>
    </location>
</feature>
<keyword evidence="7" id="KW-0539">Nucleus</keyword>
<keyword evidence="6" id="KW-0906">Nuclear pore complex</keyword>
<reference evidence="10" key="1">
    <citation type="submission" date="2022-08" db="EMBL/GenBank/DDBJ databases">
        <title>Novel sulphate-reducing endosymbionts in the free-living metamonad Anaeramoeba.</title>
        <authorList>
            <person name="Jerlstrom-Hultqvist J."/>
            <person name="Cepicka I."/>
            <person name="Gallot-Lavallee L."/>
            <person name="Salas-Leiva D."/>
            <person name="Curtis B.A."/>
            <person name="Zahonova K."/>
            <person name="Pipaliya S."/>
            <person name="Dacks J."/>
            <person name="Roger A.J."/>
        </authorList>
    </citation>
    <scope>NUCLEOTIDE SEQUENCE</scope>
    <source>
        <strain evidence="10">Busselton2</strain>
    </source>
</reference>
<evidence type="ECO:0000256" key="1">
    <source>
        <dbReference type="ARBA" id="ARBA00004567"/>
    </source>
</evidence>
<keyword evidence="3" id="KW-0509">mRNA transport</keyword>
<feature type="compositionally biased region" description="Gly residues" evidence="9">
    <location>
        <begin position="367"/>
        <end position="377"/>
    </location>
</feature>
<dbReference type="PANTHER" id="PTHR13437:SF2">
    <property type="entry name" value="NUCLEOPORIN P58_P45"/>
    <property type="match status" value="1"/>
</dbReference>
<dbReference type="Proteomes" id="UP001146793">
    <property type="component" value="Unassembled WGS sequence"/>
</dbReference>
<dbReference type="GO" id="GO:0008139">
    <property type="term" value="F:nuclear localization sequence binding"/>
    <property type="evidence" value="ECO:0007669"/>
    <property type="project" value="InterPro"/>
</dbReference>
<evidence type="ECO:0000256" key="5">
    <source>
        <dbReference type="ARBA" id="ARBA00023010"/>
    </source>
</evidence>
<evidence type="ECO:0000256" key="7">
    <source>
        <dbReference type="ARBA" id="ARBA00023242"/>
    </source>
</evidence>
<dbReference type="InterPro" id="IPR024882">
    <property type="entry name" value="NUP58/p45/49"/>
</dbReference>
<feature type="compositionally biased region" description="Gly residues" evidence="9">
    <location>
        <begin position="408"/>
        <end position="421"/>
    </location>
</feature>
<feature type="compositionally biased region" description="Low complexity" evidence="9">
    <location>
        <begin position="300"/>
        <end position="312"/>
    </location>
</feature>
<comment type="subcellular location">
    <subcellularLocation>
        <location evidence="1">Nucleus</location>
        <location evidence="1">Nuclear pore complex</location>
    </subcellularLocation>
</comment>
<organism evidence="10 11">
    <name type="scientific">Anaeramoeba flamelloides</name>
    <dbReference type="NCBI Taxonomy" id="1746091"/>
    <lineage>
        <taxon>Eukaryota</taxon>
        <taxon>Metamonada</taxon>
        <taxon>Anaeramoebidae</taxon>
        <taxon>Anaeramoeba</taxon>
    </lineage>
</organism>
<evidence type="ECO:0000256" key="6">
    <source>
        <dbReference type="ARBA" id="ARBA00023132"/>
    </source>
</evidence>
<dbReference type="AlphaFoldDB" id="A0AAV8AFT7"/>
<feature type="compositionally biased region" description="Gly residues" evidence="9">
    <location>
        <begin position="286"/>
        <end position="299"/>
    </location>
</feature>
<feature type="compositionally biased region" description="Gly residues" evidence="9">
    <location>
        <begin position="326"/>
        <end position="336"/>
    </location>
</feature>
<dbReference type="GO" id="GO:0017056">
    <property type="term" value="F:structural constituent of nuclear pore"/>
    <property type="evidence" value="ECO:0007669"/>
    <property type="project" value="InterPro"/>
</dbReference>
<proteinExistence type="predicted"/>
<gene>
    <name evidence="10" type="ORF">M0812_04263</name>
</gene>
<evidence type="ECO:0000256" key="4">
    <source>
        <dbReference type="ARBA" id="ARBA00022927"/>
    </source>
</evidence>
<dbReference type="GO" id="GO:0015031">
    <property type="term" value="P:protein transport"/>
    <property type="evidence" value="ECO:0007669"/>
    <property type="project" value="UniProtKB-KW"/>
</dbReference>
<feature type="compositionally biased region" description="Low complexity" evidence="9">
    <location>
        <begin position="337"/>
        <end position="347"/>
    </location>
</feature>
<feature type="compositionally biased region" description="Gly residues" evidence="9">
    <location>
        <begin position="386"/>
        <end position="401"/>
    </location>
</feature>
<comment type="caution">
    <text evidence="10">The sequence shown here is derived from an EMBL/GenBank/DDBJ whole genome shotgun (WGS) entry which is preliminary data.</text>
</comment>
<evidence type="ECO:0000256" key="3">
    <source>
        <dbReference type="ARBA" id="ARBA00022816"/>
    </source>
</evidence>
<dbReference type="PANTHER" id="PTHR13437">
    <property type="entry name" value="NUCLEOPORIN P58/P45 NUCLEOPORIN-LIKE PROTEIN 1"/>
    <property type="match status" value="1"/>
</dbReference>
<keyword evidence="4" id="KW-0653">Protein transport</keyword>
<feature type="compositionally biased region" description="Polar residues" evidence="9">
    <location>
        <begin position="259"/>
        <end position="271"/>
    </location>
</feature>
<sequence length="436" mass="46514">MTYNKNTITLETKFSELPENNQKYLLDIESHIQSIQILKKELPTDTKDEVSKVSKMIEKLNNSLSRCIGVFEKTNQLVDGVKIKTKEESKIGDNASRTLQLLEDPYNSRLENLRVPSPYFWSLLEKFNKKKLEYKSVLSEIEQMIEYVSNGISLEKTYQEGGDIIEILKIAMVKQNEYFLTLTGKIAILQEEIKEIKEKFLDIYQNYSNNPRNVFKESSKKKKTDSLSFQKPKEDNMSRKNIQQIYYPNHTLGFGFNKGSLTNNSTQQGNTGRSGGGLFGNTRSGGSSGSGTGRSGGLFGNTRSGGSSRSGTGRSGGLFGNTRSGGSSGSGTGRSGGLFSNSRSSGSSGSGTGRSGGLFGNSRSRGSGSGSGTGRSGGLFSNSRSGGSGSGSGTGRSGGLFGNSRSGGSSGTGTGRSGGLFGSSRSGGTRKSGLFN</sequence>
<evidence type="ECO:0000313" key="10">
    <source>
        <dbReference type="EMBL" id="KAJ3452494.1"/>
    </source>
</evidence>
<dbReference type="Gene3D" id="6.10.140.1350">
    <property type="match status" value="1"/>
</dbReference>
<feature type="region of interest" description="Disordered" evidence="9">
    <location>
        <begin position="212"/>
        <end position="239"/>
    </location>
</feature>
<keyword evidence="8" id="KW-0175">Coiled coil</keyword>
<keyword evidence="2" id="KW-0813">Transport</keyword>